<evidence type="ECO:0000256" key="3">
    <source>
        <dbReference type="PIRSR" id="PIRSR601952-1"/>
    </source>
</evidence>
<evidence type="ECO:0000313" key="4">
    <source>
        <dbReference type="EMBL" id="KAK2167883.1"/>
    </source>
</evidence>
<feature type="active site" description="Phosphoserine intermediate" evidence="3">
    <location>
        <position position="5"/>
    </location>
</feature>
<evidence type="ECO:0000256" key="2">
    <source>
        <dbReference type="ARBA" id="ARBA00022553"/>
    </source>
</evidence>
<dbReference type="InterPro" id="IPR001952">
    <property type="entry name" value="Alkaline_phosphatase"/>
</dbReference>
<dbReference type="AlphaFoldDB" id="A0AAD9KA18"/>
<dbReference type="Gene3D" id="3.40.720.10">
    <property type="entry name" value="Alkaline Phosphatase, subunit A"/>
    <property type="match status" value="1"/>
</dbReference>
<evidence type="ECO:0000313" key="5">
    <source>
        <dbReference type="Proteomes" id="UP001209878"/>
    </source>
</evidence>
<evidence type="ECO:0000256" key="1">
    <source>
        <dbReference type="ARBA" id="ARBA00012647"/>
    </source>
</evidence>
<dbReference type="Pfam" id="PF00245">
    <property type="entry name" value="Alk_phosphatase"/>
    <property type="match status" value="1"/>
</dbReference>
<dbReference type="Proteomes" id="UP001209878">
    <property type="component" value="Unassembled WGS sequence"/>
</dbReference>
<reference evidence="4" key="1">
    <citation type="journal article" date="2023" name="Mol. Biol. Evol.">
        <title>Third-Generation Sequencing Reveals the Adaptive Role of the Epigenome in Three Deep-Sea Polychaetes.</title>
        <authorList>
            <person name="Perez M."/>
            <person name="Aroh O."/>
            <person name="Sun Y."/>
            <person name="Lan Y."/>
            <person name="Juniper S.K."/>
            <person name="Young C.R."/>
            <person name="Angers B."/>
            <person name="Qian P.Y."/>
        </authorList>
    </citation>
    <scope>NUCLEOTIDE SEQUENCE</scope>
    <source>
        <strain evidence="4">R07B-5</strain>
    </source>
</reference>
<dbReference type="EC" id="3.1.3.1" evidence="1"/>
<keyword evidence="5" id="KW-1185">Reference proteome</keyword>
<sequence>MTADSSSTAVAFLCGVKTNFGVVGVNENVRRGNCSNVAGNEVDSILRRSIKGIRAHGQKRC</sequence>
<dbReference type="SUPFAM" id="SSF53649">
    <property type="entry name" value="Alkaline phosphatase-like"/>
    <property type="match status" value="1"/>
</dbReference>
<dbReference type="InterPro" id="IPR017850">
    <property type="entry name" value="Alkaline_phosphatase_core_sf"/>
</dbReference>
<accession>A0AAD9KA18</accession>
<dbReference type="PANTHER" id="PTHR11596:SF5">
    <property type="entry name" value="ALKALINE PHOSPHATASE"/>
    <property type="match status" value="1"/>
</dbReference>
<keyword evidence="2" id="KW-0597">Phosphoprotein</keyword>
<comment type="caution">
    <text evidence="4">The sequence shown here is derived from an EMBL/GenBank/DDBJ whole genome shotgun (WGS) entry which is preliminary data.</text>
</comment>
<dbReference type="PANTHER" id="PTHR11596">
    <property type="entry name" value="ALKALINE PHOSPHATASE"/>
    <property type="match status" value="1"/>
</dbReference>
<proteinExistence type="predicted"/>
<dbReference type="GO" id="GO:0004035">
    <property type="term" value="F:alkaline phosphatase activity"/>
    <property type="evidence" value="ECO:0007669"/>
    <property type="project" value="UniProtKB-EC"/>
</dbReference>
<protein>
    <recommendedName>
        <fullName evidence="1">alkaline phosphatase</fullName>
        <ecNumber evidence="1">3.1.3.1</ecNumber>
    </recommendedName>
</protein>
<gene>
    <name evidence="4" type="ORF">NP493_1253g00000</name>
</gene>
<dbReference type="EMBL" id="JAODUO010001253">
    <property type="protein sequence ID" value="KAK2167883.1"/>
    <property type="molecule type" value="Genomic_DNA"/>
</dbReference>
<name>A0AAD9KA18_RIDPI</name>
<organism evidence="4 5">
    <name type="scientific">Ridgeia piscesae</name>
    <name type="common">Tubeworm</name>
    <dbReference type="NCBI Taxonomy" id="27915"/>
    <lineage>
        <taxon>Eukaryota</taxon>
        <taxon>Metazoa</taxon>
        <taxon>Spiralia</taxon>
        <taxon>Lophotrochozoa</taxon>
        <taxon>Annelida</taxon>
        <taxon>Polychaeta</taxon>
        <taxon>Sedentaria</taxon>
        <taxon>Canalipalpata</taxon>
        <taxon>Sabellida</taxon>
        <taxon>Siboglinidae</taxon>
        <taxon>Ridgeia</taxon>
    </lineage>
</organism>